<evidence type="ECO:0000313" key="4">
    <source>
        <dbReference type="Proteomes" id="UP000000428"/>
    </source>
</evidence>
<evidence type="ECO:0000259" key="2">
    <source>
        <dbReference type="Pfam" id="PF13340"/>
    </source>
</evidence>
<feature type="domain" description="Insertion element IS402-like" evidence="2">
    <location>
        <begin position="9"/>
        <end position="57"/>
    </location>
</feature>
<protein>
    <submittedName>
        <fullName evidence="3">IS5 family ISBce20-like transposase</fullName>
    </submittedName>
</protein>
<reference evidence="3 4" key="2">
    <citation type="journal article" date="2003" name="Nat. Biotechnol.">
        <title>Complete genome sequence and comparative analysis of the industrial microorganism Streptomyces avermitilis.</title>
        <authorList>
            <person name="Ikeda H."/>
            <person name="Ishikawa J."/>
            <person name="Hanamoto A."/>
            <person name="Shinose M."/>
            <person name="Kikuchi H."/>
            <person name="Shiba T."/>
            <person name="Sakaki Y."/>
            <person name="Hattori M."/>
            <person name="Omura S."/>
        </authorList>
    </citation>
    <scope>NUCLEOTIDE SEQUENCE [LARGE SCALE GENOMIC DNA]</scope>
    <source>
        <strain evidence="4">ATCC 31267 / DSM 46492 / JCM 5070 / NBRC 14893 / NCIMB 12804 / NRRL 8165 / MA-4680</strain>
    </source>
</reference>
<feature type="region of interest" description="Disordered" evidence="1">
    <location>
        <begin position="78"/>
        <end position="119"/>
    </location>
</feature>
<gene>
    <name evidence="3" type="ORF">SAVERM_7577</name>
</gene>
<proteinExistence type="predicted"/>
<dbReference type="HOGENOM" id="CLU_1863963_0_0_11"/>
<evidence type="ECO:0000313" key="3">
    <source>
        <dbReference type="EMBL" id="BAD67174.1"/>
    </source>
</evidence>
<dbReference type="InterPro" id="IPR025161">
    <property type="entry name" value="IS402-like_dom"/>
</dbReference>
<name>Q5U684_STRAW</name>
<dbReference type="RefSeq" id="WP_010981943.1">
    <property type="nucleotide sequence ID" value="NC_003155.5"/>
</dbReference>
<dbReference type="Proteomes" id="UP000000428">
    <property type="component" value="Chromosome"/>
</dbReference>
<accession>Q5U684</accession>
<reference evidence="3 4" key="1">
    <citation type="journal article" date="2001" name="Proc. Natl. Acad. Sci. U.S.A.">
        <title>Genome sequence of an industrial microorganism Streptomyces avermitilis: deducing the ability of producing secondary metabolites.</title>
        <authorList>
            <person name="Omura S."/>
            <person name="Ikeda H."/>
            <person name="Ishikawa J."/>
            <person name="Hanamoto A."/>
            <person name="Takahashi C."/>
            <person name="Shinose M."/>
            <person name="Takahashi Y."/>
            <person name="Horikawa H."/>
            <person name="Nakazawa H."/>
            <person name="Osonoe T."/>
            <person name="Kikuchi H."/>
            <person name="Shiba T."/>
            <person name="Sakaki Y."/>
            <person name="Hattori M."/>
        </authorList>
    </citation>
    <scope>NUCLEOTIDE SEQUENCE [LARGE SCALE GENOMIC DNA]</scope>
    <source>
        <strain evidence="4">ATCC 31267 / DSM 46492 / JCM 5070 / NBRC 14893 / NCIMB 12804 / NRRL 8165 / MA-4680</strain>
    </source>
</reference>
<dbReference type="KEGG" id="sma:SAVERM_7577"/>
<dbReference type="Pfam" id="PF13340">
    <property type="entry name" value="DUF4096"/>
    <property type="match status" value="1"/>
</dbReference>
<organism evidence="3 4">
    <name type="scientific">Streptomyces avermitilis (strain ATCC 31267 / DSM 46492 / JCM 5070 / NBRC 14893 / NCIMB 12804 / NRRL 8165 / MA-4680)</name>
    <dbReference type="NCBI Taxonomy" id="227882"/>
    <lineage>
        <taxon>Bacteria</taxon>
        <taxon>Bacillati</taxon>
        <taxon>Actinomycetota</taxon>
        <taxon>Actinomycetes</taxon>
        <taxon>Kitasatosporales</taxon>
        <taxon>Streptomycetaceae</taxon>
        <taxon>Streptomyces</taxon>
    </lineage>
</organism>
<dbReference type="EMBL" id="BA000030">
    <property type="protein sequence ID" value="BAD67174.1"/>
    <property type="molecule type" value="Genomic_DNA"/>
</dbReference>
<reference evidence="3 4" key="3">
    <citation type="journal article" date="2014" name="J. Ind. Microbiol. Biotechnol.">
        <title>Genome mining of the Streptomyces avermitilis genome and development of genome-minimized hosts for heterologous expression of biosynthetic gene clusters.</title>
        <authorList>
            <person name="Ikeda H."/>
            <person name="Shin-ya K."/>
            <person name="Omura S."/>
        </authorList>
    </citation>
    <scope>NUCLEOTIDE SEQUENCE [LARGE SCALE GENOMIC DNA]</scope>
    <source>
        <strain evidence="4">ATCC 31267 / DSM 46492 / JCM 5070 / NBRC 14893 / NCIMB 12804 / NRRL 8165 / MA-4680</strain>
    </source>
</reference>
<dbReference type="GeneID" id="99614668"/>
<sequence>MTTPPWIVDDDLWALIEPLLPPWPKRSSGPRPVDDRLCLQGFLYALHQDIAWQLLPLELELELELELGSGRADLLAAPGRAASTTGSATAKTPRCTSSRPLPTSTTSRTPRPLPLVGLPPHLLETPQEVRIMIALRA</sequence>
<evidence type="ECO:0000256" key="1">
    <source>
        <dbReference type="SAM" id="MobiDB-lite"/>
    </source>
</evidence>
<dbReference type="AlphaFoldDB" id="Q5U684"/>
<dbReference type="eggNOG" id="COG3293">
    <property type="taxonomic scope" value="Bacteria"/>
</dbReference>
<keyword evidence="4" id="KW-1185">Reference proteome</keyword>